<dbReference type="InterPro" id="IPR036412">
    <property type="entry name" value="HAD-like_sf"/>
</dbReference>
<dbReference type="SUPFAM" id="SSF56784">
    <property type="entry name" value="HAD-like"/>
    <property type="match status" value="1"/>
</dbReference>
<dbReference type="Gene3D" id="1.10.150.240">
    <property type="entry name" value="Putative phosphatase, domain 2"/>
    <property type="match status" value="1"/>
</dbReference>
<dbReference type="Pfam" id="PF00702">
    <property type="entry name" value="Hydrolase"/>
    <property type="match status" value="1"/>
</dbReference>
<proteinExistence type="predicted"/>
<organism evidence="2 3">
    <name type="scientific">Symbiodinium pilosum</name>
    <name type="common">Dinoflagellate</name>
    <dbReference type="NCBI Taxonomy" id="2952"/>
    <lineage>
        <taxon>Eukaryota</taxon>
        <taxon>Sar</taxon>
        <taxon>Alveolata</taxon>
        <taxon>Dinophyceae</taxon>
        <taxon>Suessiales</taxon>
        <taxon>Symbiodiniaceae</taxon>
        <taxon>Symbiodinium</taxon>
    </lineage>
</organism>
<dbReference type="Proteomes" id="UP000649617">
    <property type="component" value="Unassembled WGS sequence"/>
</dbReference>
<dbReference type="AlphaFoldDB" id="A0A812WQ37"/>
<dbReference type="PRINTS" id="PR00413">
    <property type="entry name" value="HADHALOGNASE"/>
</dbReference>
<evidence type="ECO:0000256" key="1">
    <source>
        <dbReference type="ARBA" id="ARBA00022801"/>
    </source>
</evidence>
<keyword evidence="1" id="KW-0378">Hydrolase</keyword>
<name>A0A812WQ37_SYMPI</name>
<evidence type="ECO:0000313" key="2">
    <source>
        <dbReference type="EMBL" id="CAE7695110.1"/>
    </source>
</evidence>
<dbReference type="PANTHER" id="PTHR43316:SF3">
    <property type="entry name" value="HALOACID DEHALOGENASE, TYPE II (AFU_ORTHOLOGUE AFUA_2G07750)-RELATED"/>
    <property type="match status" value="1"/>
</dbReference>
<dbReference type="PANTHER" id="PTHR43316">
    <property type="entry name" value="HYDROLASE, HALOACID DELAHOGENASE-RELATED"/>
    <property type="match status" value="1"/>
</dbReference>
<dbReference type="Gene3D" id="3.40.50.1000">
    <property type="entry name" value="HAD superfamily/HAD-like"/>
    <property type="match status" value="1"/>
</dbReference>
<dbReference type="InterPro" id="IPR006439">
    <property type="entry name" value="HAD-SF_hydro_IA"/>
</dbReference>
<dbReference type="EMBL" id="CAJNIZ010044605">
    <property type="protein sequence ID" value="CAE7695110.1"/>
    <property type="molecule type" value="Genomic_DNA"/>
</dbReference>
<sequence>MSEALASPDLIEGIQLIIFDQYKTLTEGNSDPEREIIKEFNLAQDYAQVEAIVCGTRWDEDGGEAAYLTKLITGLGLPDSPGTRQQLKDILERDQAQESVVPEAEIVLRELKERGYALAILSNAATPQYTHVLQHSGLRKVLDPALCCFSFQLGLVKPDARIFDSICEAAGIPKSAALMVGDSLRSDFNGSRAAGVGKQVLLDPRCNTGHKWPQCP</sequence>
<dbReference type="OrthoDB" id="444127at2759"/>
<accession>A0A812WQ37</accession>
<gene>
    <name evidence="2" type="ORF">SPIL2461_LOCUS19492</name>
</gene>
<dbReference type="InterPro" id="IPR023214">
    <property type="entry name" value="HAD_sf"/>
</dbReference>
<dbReference type="InterPro" id="IPR051540">
    <property type="entry name" value="S-2-haloacid_dehalogenase"/>
</dbReference>
<protein>
    <recommendedName>
        <fullName evidence="4">HAD family hydrolase</fullName>
    </recommendedName>
</protein>
<comment type="caution">
    <text evidence="2">The sequence shown here is derived from an EMBL/GenBank/DDBJ whole genome shotgun (WGS) entry which is preliminary data.</text>
</comment>
<evidence type="ECO:0008006" key="4">
    <source>
        <dbReference type="Google" id="ProtNLM"/>
    </source>
</evidence>
<reference evidence="2" key="1">
    <citation type="submission" date="2021-02" db="EMBL/GenBank/DDBJ databases">
        <authorList>
            <person name="Dougan E. K."/>
            <person name="Rhodes N."/>
            <person name="Thang M."/>
            <person name="Chan C."/>
        </authorList>
    </citation>
    <scope>NUCLEOTIDE SEQUENCE</scope>
</reference>
<keyword evidence="3" id="KW-1185">Reference proteome</keyword>
<dbReference type="GO" id="GO:0016787">
    <property type="term" value="F:hydrolase activity"/>
    <property type="evidence" value="ECO:0007669"/>
    <property type="project" value="UniProtKB-KW"/>
</dbReference>
<dbReference type="InterPro" id="IPR023198">
    <property type="entry name" value="PGP-like_dom2"/>
</dbReference>
<dbReference type="NCBIfam" id="TIGR01549">
    <property type="entry name" value="HAD-SF-IA-v1"/>
    <property type="match status" value="1"/>
</dbReference>
<evidence type="ECO:0000313" key="3">
    <source>
        <dbReference type="Proteomes" id="UP000649617"/>
    </source>
</evidence>